<dbReference type="AlphaFoldDB" id="A0A7W7YES1"/>
<proteinExistence type="predicted"/>
<sequence length="344" mass="37240">MNQPALLQEMEWDAAQLAADFPPVWRHAHKQAVYKRVLEEGGHPQGRVHLTRWSMGLLPEEVRLGSCTVRAEPGFFTYSTSNAGVWHLNFADPRLFAAYGSPLMAQDEWQVMEHPILGSIREALLHDELPALTRADGVSTPVLVAHVPRQCVLDLAGRAAPAKSGLRGWLEGLFGGAVTNLSPLYGNDFGKATLEQVMSALTVLKPAVPSNILAISSPTGTGTYTRMQITDILQTAYNGFVAARLESQRGKVPASDVEIHTGWWGCGAFGGNRTLMGLLQILAAHMAGIGRIILHYGAEDGRVPFGDAMAFLNLVADGSVRTTTSSVIDEVEALHFRWGHSDGN</sequence>
<dbReference type="GO" id="GO:0004649">
    <property type="term" value="F:poly(ADP-ribose) glycohydrolase activity"/>
    <property type="evidence" value="ECO:0007669"/>
    <property type="project" value="InterPro"/>
</dbReference>
<evidence type="ECO:0000313" key="3">
    <source>
        <dbReference type="Proteomes" id="UP000590740"/>
    </source>
</evidence>
<dbReference type="EMBL" id="JACHIG010000012">
    <property type="protein sequence ID" value="MBB5034870.1"/>
    <property type="molecule type" value="Genomic_DNA"/>
</dbReference>
<evidence type="ECO:0000313" key="2">
    <source>
        <dbReference type="EMBL" id="MBB5034870.1"/>
    </source>
</evidence>
<organism evidence="2 3">
    <name type="scientific">Prosthecobacter vanneervenii</name>
    <dbReference type="NCBI Taxonomy" id="48466"/>
    <lineage>
        <taxon>Bacteria</taxon>
        <taxon>Pseudomonadati</taxon>
        <taxon>Verrucomicrobiota</taxon>
        <taxon>Verrucomicrobiia</taxon>
        <taxon>Verrucomicrobiales</taxon>
        <taxon>Verrucomicrobiaceae</taxon>
        <taxon>Prosthecobacter</taxon>
    </lineage>
</organism>
<protein>
    <recommendedName>
        <fullName evidence="1">PARG catalytic Macro domain-containing protein</fullName>
    </recommendedName>
</protein>
<dbReference type="InterPro" id="IPR046372">
    <property type="entry name" value="PARG_cat_C"/>
</dbReference>
<dbReference type="Proteomes" id="UP000590740">
    <property type="component" value="Unassembled WGS sequence"/>
</dbReference>
<gene>
    <name evidence="2" type="ORF">HNQ65_004478</name>
</gene>
<dbReference type="RefSeq" id="WP_184343094.1">
    <property type="nucleotide sequence ID" value="NZ_JACHIG010000012.1"/>
</dbReference>
<accession>A0A7W7YES1</accession>
<evidence type="ECO:0000259" key="1">
    <source>
        <dbReference type="Pfam" id="PF05028"/>
    </source>
</evidence>
<dbReference type="GO" id="GO:0006282">
    <property type="term" value="P:regulation of DNA repair"/>
    <property type="evidence" value="ECO:0007669"/>
    <property type="project" value="InterPro"/>
</dbReference>
<feature type="domain" description="PARG catalytic Macro" evidence="1">
    <location>
        <begin position="222"/>
        <end position="288"/>
    </location>
</feature>
<keyword evidence="3" id="KW-1185">Reference proteome</keyword>
<dbReference type="Pfam" id="PF05028">
    <property type="entry name" value="PARG_cat_C"/>
    <property type="match status" value="1"/>
</dbReference>
<comment type="caution">
    <text evidence="2">The sequence shown here is derived from an EMBL/GenBank/DDBJ whole genome shotgun (WGS) entry which is preliminary data.</text>
</comment>
<reference evidence="2 3" key="1">
    <citation type="submission" date="2020-08" db="EMBL/GenBank/DDBJ databases">
        <title>Genomic Encyclopedia of Type Strains, Phase IV (KMG-IV): sequencing the most valuable type-strain genomes for metagenomic binning, comparative biology and taxonomic classification.</title>
        <authorList>
            <person name="Goeker M."/>
        </authorList>
    </citation>
    <scope>NUCLEOTIDE SEQUENCE [LARGE SCALE GENOMIC DNA]</scope>
    <source>
        <strain evidence="2 3">DSM 12252</strain>
    </source>
</reference>
<name>A0A7W7YES1_9BACT</name>